<reference evidence="1 2" key="1">
    <citation type="submission" date="2016-08" db="EMBL/GenBank/DDBJ databases">
        <title>Hymenobacter coccineus sp. nov., Hymenobacter lapidarius sp. nov. and Hymenobacter glacialis sp. nov., isolated from Antarctic soil.</title>
        <authorList>
            <person name="Sedlacek I."/>
            <person name="Kralova S."/>
            <person name="Kyrova K."/>
            <person name="Maslanova I."/>
            <person name="Stankova E."/>
            <person name="Vrbovska V."/>
            <person name="Nemec M."/>
            <person name="Bartak M."/>
            <person name="Svec P."/>
            <person name="Busse H.-J."/>
            <person name="Pantucek R."/>
        </authorList>
    </citation>
    <scope>NUCLEOTIDE SEQUENCE [LARGE SCALE GENOMIC DNA]</scope>
    <source>
        <strain evidence="1 2">CCM 8643</strain>
    </source>
</reference>
<dbReference type="EMBL" id="MDZB01000055">
    <property type="protein sequence ID" value="OGX88763.1"/>
    <property type="molecule type" value="Genomic_DNA"/>
</dbReference>
<dbReference type="STRING" id="1908237.BEN47_08440"/>
<proteinExistence type="predicted"/>
<evidence type="ECO:0000313" key="2">
    <source>
        <dbReference type="Proteomes" id="UP000176294"/>
    </source>
</evidence>
<comment type="caution">
    <text evidence="1">The sequence shown here is derived from an EMBL/GenBank/DDBJ whole genome shotgun (WGS) entry which is preliminary data.</text>
</comment>
<sequence length="66" mass="7572">MQITGILVASMISLGTFVMNTLNTNANSKSIESLKTQVDYLKREFEDQTLKLESEIHLTEKRKNIR</sequence>
<evidence type="ECO:0000313" key="1">
    <source>
        <dbReference type="EMBL" id="OGX88763.1"/>
    </source>
</evidence>
<organism evidence="1 2">
    <name type="scientific">Hymenobacter lapidarius</name>
    <dbReference type="NCBI Taxonomy" id="1908237"/>
    <lineage>
        <taxon>Bacteria</taxon>
        <taxon>Pseudomonadati</taxon>
        <taxon>Bacteroidota</taxon>
        <taxon>Cytophagia</taxon>
        <taxon>Cytophagales</taxon>
        <taxon>Hymenobacteraceae</taxon>
        <taxon>Hymenobacter</taxon>
    </lineage>
</organism>
<dbReference type="Proteomes" id="UP000176294">
    <property type="component" value="Unassembled WGS sequence"/>
</dbReference>
<name>A0A1G1TD08_9BACT</name>
<dbReference type="AlphaFoldDB" id="A0A1G1TD08"/>
<accession>A0A1G1TD08</accession>
<keyword evidence="2" id="KW-1185">Reference proteome</keyword>
<gene>
    <name evidence="1" type="ORF">BEN47_08440</name>
</gene>
<protein>
    <submittedName>
        <fullName evidence="1">Uncharacterized protein</fullName>
    </submittedName>
</protein>